<gene>
    <name evidence="2" type="ORF">BKA59DRAFT_451723</name>
</gene>
<evidence type="ECO:0000313" key="2">
    <source>
        <dbReference type="EMBL" id="KAH7257685.1"/>
    </source>
</evidence>
<protein>
    <submittedName>
        <fullName evidence="2">Uncharacterized protein</fullName>
    </submittedName>
</protein>
<dbReference type="AlphaFoldDB" id="A0A8K0SAL6"/>
<accession>A0A8K0SAL6</accession>
<dbReference type="Proteomes" id="UP000813427">
    <property type="component" value="Unassembled WGS sequence"/>
</dbReference>
<proteinExistence type="predicted"/>
<evidence type="ECO:0000313" key="3">
    <source>
        <dbReference type="Proteomes" id="UP000813427"/>
    </source>
</evidence>
<evidence type="ECO:0000256" key="1">
    <source>
        <dbReference type="SAM" id="MobiDB-lite"/>
    </source>
</evidence>
<feature type="region of interest" description="Disordered" evidence="1">
    <location>
        <begin position="1"/>
        <end position="25"/>
    </location>
</feature>
<dbReference type="OrthoDB" id="5092040at2759"/>
<feature type="compositionally biased region" description="Polar residues" evidence="1">
    <location>
        <begin position="1"/>
        <end position="10"/>
    </location>
</feature>
<name>A0A8K0SAL6_9HYPO</name>
<comment type="caution">
    <text evidence="2">The sequence shown here is derived from an EMBL/GenBank/DDBJ whole genome shotgun (WGS) entry which is preliminary data.</text>
</comment>
<sequence length="289" mass="33329">MAGSKIQITSIRPRKGQKDEPRKRKPLPATIMNNIFVWSLQVEANDLEPGMVEAVAGEDKDRFHIREGGFSIFNHPIAQMDDLSHQFVTAVLAEFTWVFETSFEFHMFVDKARPFFPRQETGKFSLKMELAIFSGAAVASREPWLVTRSDMPHGWNQGMTKKLMVWMEAAEVLQQISNNLHIKMILHQPYRDFSMLRVATQTLRSTNVTLKLELVEENWDKSQNAEFYKAMAAFAITGMEMDDVHEQRRKQMTDAQLTWHINRGCRGIRYLAILIPKPDNREAETSPEG</sequence>
<organism evidence="2 3">
    <name type="scientific">Fusarium tricinctum</name>
    <dbReference type="NCBI Taxonomy" id="61284"/>
    <lineage>
        <taxon>Eukaryota</taxon>
        <taxon>Fungi</taxon>
        <taxon>Dikarya</taxon>
        <taxon>Ascomycota</taxon>
        <taxon>Pezizomycotina</taxon>
        <taxon>Sordariomycetes</taxon>
        <taxon>Hypocreomycetidae</taxon>
        <taxon>Hypocreales</taxon>
        <taxon>Nectriaceae</taxon>
        <taxon>Fusarium</taxon>
        <taxon>Fusarium tricinctum species complex</taxon>
    </lineage>
</organism>
<dbReference type="EMBL" id="JAGPXF010000002">
    <property type="protein sequence ID" value="KAH7257685.1"/>
    <property type="molecule type" value="Genomic_DNA"/>
</dbReference>
<keyword evidence="3" id="KW-1185">Reference proteome</keyword>
<reference evidence="2" key="1">
    <citation type="journal article" date="2021" name="Nat. Commun.">
        <title>Genetic determinants of endophytism in the Arabidopsis root mycobiome.</title>
        <authorList>
            <person name="Mesny F."/>
            <person name="Miyauchi S."/>
            <person name="Thiergart T."/>
            <person name="Pickel B."/>
            <person name="Atanasova L."/>
            <person name="Karlsson M."/>
            <person name="Huettel B."/>
            <person name="Barry K.W."/>
            <person name="Haridas S."/>
            <person name="Chen C."/>
            <person name="Bauer D."/>
            <person name="Andreopoulos W."/>
            <person name="Pangilinan J."/>
            <person name="LaButti K."/>
            <person name="Riley R."/>
            <person name="Lipzen A."/>
            <person name="Clum A."/>
            <person name="Drula E."/>
            <person name="Henrissat B."/>
            <person name="Kohler A."/>
            <person name="Grigoriev I.V."/>
            <person name="Martin F.M."/>
            <person name="Hacquard S."/>
        </authorList>
    </citation>
    <scope>NUCLEOTIDE SEQUENCE</scope>
    <source>
        <strain evidence="2">MPI-SDFR-AT-0068</strain>
    </source>
</reference>